<dbReference type="EMBL" id="LWSU01000067">
    <property type="protein sequence ID" value="OAX56698.1"/>
    <property type="molecule type" value="Genomic_DNA"/>
</dbReference>
<name>A0A199P726_9XANT</name>
<organism evidence="1 2">
    <name type="scientific">Xanthomonas graminis pv. poae</name>
    <dbReference type="NCBI Taxonomy" id="227946"/>
    <lineage>
        <taxon>Bacteria</taxon>
        <taxon>Pseudomonadati</taxon>
        <taxon>Pseudomonadota</taxon>
        <taxon>Gammaproteobacteria</taxon>
        <taxon>Lysobacterales</taxon>
        <taxon>Lysobacteraceae</taxon>
        <taxon>Xanthomonas</taxon>
        <taxon>Xanthomonas translucens group</taxon>
        <taxon>Xanthomonas graminis</taxon>
    </lineage>
</organism>
<dbReference type="AlphaFoldDB" id="A0A199P726"/>
<gene>
    <name evidence="1" type="ORF">A6R73_12965</name>
</gene>
<comment type="caution">
    <text evidence="1">The sequence shown here is derived from an EMBL/GenBank/DDBJ whole genome shotgun (WGS) entry which is preliminary data.</text>
</comment>
<proteinExistence type="predicted"/>
<protein>
    <submittedName>
        <fullName evidence="1">Uncharacterized protein</fullName>
    </submittedName>
</protein>
<evidence type="ECO:0000313" key="1">
    <source>
        <dbReference type="EMBL" id="OAX56698.1"/>
    </source>
</evidence>
<accession>A0A199P726</accession>
<dbReference type="Proteomes" id="UP000093858">
    <property type="component" value="Unassembled WGS sequence"/>
</dbReference>
<sequence length="74" mass="8754">MIEKRPLEIRICSDLCKSRKLFHVITEFICGYCLDQLHQLGEALNYRLLTFNISVALLRLEFSNFGRLFRPRHG</sequence>
<evidence type="ECO:0000313" key="2">
    <source>
        <dbReference type="Proteomes" id="UP000093858"/>
    </source>
</evidence>
<reference evidence="1 2" key="1">
    <citation type="submission" date="2016-04" db="EMBL/GenBank/DDBJ databases">
        <title>Xanthomonas translucens phylogeny.</title>
        <authorList>
            <person name="Langlois P."/>
        </authorList>
    </citation>
    <scope>NUCLEOTIDE SEQUENCE [LARGE SCALE GENOMIC DNA]</scope>
    <source>
        <strain evidence="1 2">B99</strain>
    </source>
</reference>